<organism evidence="12 13">
    <name type="scientific">Ephemerocybe angulata</name>
    <dbReference type="NCBI Taxonomy" id="980116"/>
    <lineage>
        <taxon>Eukaryota</taxon>
        <taxon>Fungi</taxon>
        <taxon>Dikarya</taxon>
        <taxon>Basidiomycota</taxon>
        <taxon>Agaricomycotina</taxon>
        <taxon>Agaricomycetes</taxon>
        <taxon>Agaricomycetidae</taxon>
        <taxon>Agaricales</taxon>
        <taxon>Agaricineae</taxon>
        <taxon>Psathyrellaceae</taxon>
        <taxon>Ephemerocybe</taxon>
    </lineage>
</organism>
<evidence type="ECO:0000256" key="7">
    <source>
        <dbReference type="ARBA" id="ARBA00022824"/>
    </source>
</evidence>
<dbReference type="Proteomes" id="UP000541558">
    <property type="component" value="Unassembled WGS sequence"/>
</dbReference>
<dbReference type="PANTHER" id="PTHR13205:SF15">
    <property type="entry name" value="DOLICHOL KINASE"/>
    <property type="match status" value="1"/>
</dbReference>
<feature type="transmembrane region" description="Helical" evidence="11">
    <location>
        <begin position="651"/>
        <end position="668"/>
    </location>
</feature>
<dbReference type="OrthoDB" id="377083at2759"/>
<name>A0A8H5CKU2_9AGAR</name>
<keyword evidence="13" id="KW-1185">Reference proteome</keyword>
<keyword evidence="5 11" id="KW-0812">Transmembrane</keyword>
<protein>
    <recommendedName>
        <fullName evidence="3">dolichol kinase</fullName>
        <ecNumber evidence="3">2.7.1.108</ecNumber>
    </recommendedName>
</protein>
<feature type="region of interest" description="Disordered" evidence="10">
    <location>
        <begin position="113"/>
        <end position="138"/>
    </location>
</feature>
<dbReference type="EC" id="2.7.1.108" evidence="3"/>
<feature type="transmembrane region" description="Helical" evidence="11">
    <location>
        <begin position="586"/>
        <end position="610"/>
    </location>
</feature>
<keyword evidence="7" id="KW-0256">Endoplasmic reticulum</keyword>
<evidence type="ECO:0000256" key="1">
    <source>
        <dbReference type="ARBA" id="ARBA00004477"/>
    </source>
</evidence>
<dbReference type="GO" id="GO:0005789">
    <property type="term" value="C:endoplasmic reticulum membrane"/>
    <property type="evidence" value="ECO:0007669"/>
    <property type="project" value="UniProtKB-SubCell"/>
</dbReference>
<proteinExistence type="inferred from homology"/>
<feature type="transmembrane region" description="Helical" evidence="11">
    <location>
        <begin position="386"/>
        <end position="412"/>
    </location>
</feature>
<comment type="subcellular location">
    <subcellularLocation>
        <location evidence="1">Endoplasmic reticulum membrane</location>
        <topology evidence="1">Multi-pass membrane protein</topology>
    </subcellularLocation>
</comment>
<comment type="caution">
    <text evidence="12">The sequence shown here is derived from an EMBL/GenBank/DDBJ whole genome shotgun (WGS) entry which is preliminary data.</text>
</comment>
<keyword evidence="9 11" id="KW-0472">Membrane</keyword>
<dbReference type="PANTHER" id="PTHR13205">
    <property type="entry name" value="TRANSMEMBRANE PROTEIN 15-RELATED"/>
    <property type="match status" value="1"/>
</dbReference>
<keyword evidence="4" id="KW-0808">Transferase</keyword>
<dbReference type="GO" id="GO:0004168">
    <property type="term" value="F:dolichol kinase activity"/>
    <property type="evidence" value="ECO:0007669"/>
    <property type="project" value="UniProtKB-EC"/>
</dbReference>
<dbReference type="GO" id="GO:0043048">
    <property type="term" value="P:dolichyl monophosphate biosynthetic process"/>
    <property type="evidence" value="ECO:0007669"/>
    <property type="project" value="TreeGrafter"/>
</dbReference>
<feature type="transmembrane region" description="Helical" evidence="11">
    <location>
        <begin position="484"/>
        <end position="503"/>
    </location>
</feature>
<feature type="transmembrane region" description="Helical" evidence="11">
    <location>
        <begin position="433"/>
        <end position="456"/>
    </location>
</feature>
<feature type="transmembrane region" description="Helical" evidence="11">
    <location>
        <begin position="622"/>
        <end position="639"/>
    </location>
</feature>
<reference evidence="12 13" key="1">
    <citation type="journal article" date="2020" name="ISME J.">
        <title>Uncovering the hidden diversity of litter-decomposition mechanisms in mushroom-forming fungi.</title>
        <authorList>
            <person name="Floudas D."/>
            <person name="Bentzer J."/>
            <person name="Ahren D."/>
            <person name="Johansson T."/>
            <person name="Persson P."/>
            <person name="Tunlid A."/>
        </authorList>
    </citation>
    <scope>NUCLEOTIDE SEQUENCE [LARGE SCALE GENOMIC DNA]</scope>
    <source>
        <strain evidence="12 13">CBS 175.51</strain>
    </source>
</reference>
<feature type="transmembrane region" description="Helical" evidence="11">
    <location>
        <begin position="346"/>
        <end position="366"/>
    </location>
</feature>
<gene>
    <name evidence="12" type="ORF">D9611_001614</name>
</gene>
<accession>A0A8H5CKU2</accession>
<evidence type="ECO:0000313" key="13">
    <source>
        <dbReference type="Proteomes" id="UP000541558"/>
    </source>
</evidence>
<feature type="transmembrane region" description="Helical" evidence="11">
    <location>
        <begin position="674"/>
        <end position="693"/>
    </location>
</feature>
<feature type="transmembrane region" description="Helical" evidence="11">
    <location>
        <begin position="315"/>
        <end position="334"/>
    </location>
</feature>
<dbReference type="InterPro" id="IPR032974">
    <property type="entry name" value="Polypren_kinase"/>
</dbReference>
<evidence type="ECO:0000256" key="9">
    <source>
        <dbReference type="ARBA" id="ARBA00023136"/>
    </source>
</evidence>
<sequence length="776" mass="85991">MRHLSPASSRPSRRHPLLIPISLLPATIAFRLPFPFTRHGCHFAVDTRKLGEFLVLISSLLYATSYLSPLDTHVSNFLTIDDWQAFELRIIASLSTLYFIWAHSAFADVPTTVPKKESPAPQPAVTPNRPASPRHFESKDAMRKASIALNTVDKSGFGYIWMSVPKNYRESRDDGMATGLLLGPLIATCVLISATRRATTSPGTALLSNWLIEPPLQLRNGVDAFSALVSSRRALVDLSTFCSVMLLSNVCASWWAERRAKKVANKPEGERASVPRSEARRFIYYVVFTLGASIGLLCLRGYLRHKDVAIWQSMNHFEAVLASVFYPFTLYAGLRLAHRGFTVGELGLVCFGGTAICLEFLHLTIAKMWPVTTPFIRTYRLPNPLLIFQIALIVGSFLTGFLLSPFLVLSRNTAQRPAYRMRFPQEKLRSRKYYALGFYAGSVFCIGVFIGLWTRWCLGSRDPWLWTIFYITEGKKKWSRPALLSYWALLGCISVAGWGRQVARSRRFRLRNQPGAADLDVASMFSFNTESTGGSAQNSNSLVPSFPTLPNITMPSLPTGSNVATELLDAADKQIPTLGLNARRKFFHALAVVMFVPGIAIDPAFTHLSFSAAFAFFTFVEYVRYFAVYPFGAAIHIFMNEFLDHRDGGTAILSHFYLLTGCAGSVWLEDPSPILLYTGVLTLGVGDAAASLIGRKFGLRKWSPTTNKTVEGTLAFIVSVSVSALLLRLCGLSSSFSSLRYLLAVVFGGLLEALSDQNDNLTLPLYMWSMLVAFGV</sequence>
<evidence type="ECO:0000256" key="5">
    <source>
        <dbReference type="ARBA" id="ARBA00022692"/>
    </source>
</evidence>
<evidence type="ECO:0000256" key="2">
    <source>
        <dbReference type="ARBA" id="ARBA00010794"/>
    </source>
</evidence>
<evidence type="ECO:0000256" key="6">
    <source>
        <dbReference type="ARBA" id="ARBA00022777"/>
    </source>
</evidence>
<feature type="transmembrane region" description="Helical" evidence="11">
    <location>
        <begin position="282"/>
        <end position="303"/>
    </location>
</feature>
<dbReference type="AlphaFoldDB" id="A0A8H5CKU2"/>
<feature type="transmembrane region" description="Helical" evidence="11">
    <location>
        <begin position="53"/>
        <end position="70"/>
    </location>
</feature>
<evidence type="ECO:0000313" key="12">
    <source>
        <dbReference type="EMBL" id="KAF5342653.1"/>
    </source>
</evidence>
<evidence type="ECO:0000256" key="8">
    <source>
        <dbReference type="ARBA" id="ARBA00022989"/>
    </source>
</evidence>
<comment type="similarity">
    <text evidence="2">Belongs to the polyprenol kinase family.</text>
</comment>
<keyword evidence="6" id="KW-0418">Kinase</keyword>
<evidence type="ECO:0000256" key="10">
    <source>
        <dbReference type="SAM" id="MobiDB-lite"/>
    </source>
</evidence>
<evidence type="ECO:0000256" key="4">
    <source>
        <dbReference type="ARBA" id="ARBA00022679"/>
    </source>
</evidence>
<dbReference type="EMBL" id="JAACJK010000001">
    <property type="protein sequence ID" value="KAF5342653.1"/>
    <property type="molecule type" value="Genomic_DNA"/>
</dbReference>
<keyword evidence="8 11" id="KW-1133">Transmembrane helix</keyword>
<evidence type="ECO:0000256" key="11">
    <source>
        <dbReference type="SAM" id="Phobius"/>
    </source>
</evidence>
<feature type="transmembrane region" description="Helical" evidence="11">
    <location>
        <begin position="238"/>
        <end position="256"/>
    </location>
</feature>
<feature type="transmembrane region" description="Helical" evidence="11">
    <location>
        <begin position="175"/>
        <end position="194"/>
    </location>
</feature>
<feature type="transmembrane region" description="Helical" evidence="11">
    <location>
        <begin position="714"/>
        <end position="736"/>
    </location>
</feature>
<evidence type="ECO:0000256" key="3">
    <source>
        <dbReference type="ARBA" id="ARBA00012132"/>
    </source>
</evidence>